<dbReference type="SUPFAM" id="SSF51445">
    <property type="entry name" value="(Trans)glycosidases"/>
    <property type="match status" value="1"/>
</dbReference>
<gene>
    <name evidence="1" type="ORF">Bca52824_071476</name>
</gene>
<name>A0A8X7Q6S5_BRACI</name>
<evidence type="ECO:0000313" key="1">
    <source>
        <dbReference type="EMBL" id="KAG2264397.1"/>
    </source>
</evidence>
<proteinExistence type="predicted"/>
<reference evidence="1 2" key="1">
    <citation type="submission" date="2020-02" db="EMBL/GenBank/DDBJ databases">
        <authorList>
            <person name="Ma Q."/>
            <person name="Huang Y."/>
            <person name="Song X."/>
            <person name="Pei D."/>
        </authorList>
    </citation>
    <scope>NUCLEOTIDE SEQUENCE [LARGE SCALE GENOMIC DNA]</scope>
    <source>
        <strain evidence="1">Sxm20200214</strain>
        <tissue evidence="1">Leaf</tissue>
    </source>
</reference>
<dbReference type="InterPro" id="IPR017853">
    <property type="entry name" value="GH"/>
</dbReference>
<dbReference type="OrthoDB" id="10509747at2759"/>
<accession>A0A8X7Q6S5</accession>
<dbReference type="EMBL" id="JAAMPC010000014">
    <property type="protein sequence ID" value="KAG2264397.1"/>
    <property type="molecule type" value="Genomic_DNA"/>
</dbReference>
<protein>
    <submittedName>
        <fullName evidence="1">Uncharacterized protein</fullName>
    </submittedName>
</protein>
<keyword evidence="2" id="KW-1185">Reference proteome</keyword>
<dbReference type="Proteomes" id="UP000886595">
    <property type="component" value="Unassembled WGS sequence"/>
</dbReference>
<comment type="caution">
    <text evidence="1">The sequence shown here is derived from an EMBL/GenBank/DDBJ whole genome shotgun (WGS) entry which is preliminary data.</text>
</comment>
<organism evidence="1 2">
    <name type="scientific">Brassica carinata</name>
    <name type="common">Ethiopian mustard</name>
    <name type="synonym">Abyssinian cabbage</name>
    <dbReference type="NCBI Taxonomy" id="52824"/>
    <lineage>
        <taxon>Eukaryota</taxon>
        <taxon>Viridiplantae</taxon>
        <taxon>Streptophyta</taxon>
        <taxon>Embryophyta</taxon>
        <taxon>Tracheophyta</taxon>
        <taxon>Spermatophyta</taxon>
        <taxon>Magnoliopsida</taxon>
        <taxon>eudicotyledons</taxon>
        <taxon>Gunneridae</taxon>
        <taxon>Pentapetalae</taxon>
        <taxon>rosids</taxon>
        <taxon>malvids</taxon>
        <taxon>Brassicales</taxon>
        <taxon>Brassicaceae</taxon>
        <taxon>Brassiceae</taxon>
        <taxon>Brassica</taxon>
    </lineage>
</organism>
<dbReference type="AlphaFoldDB" id="A0A8X7Q6S5"/>
<evidence type="ECO:0000313" key="2">
    <source>
        <dbReference type="Proteomes" id="UP000886595"/>
    </source>
</evidence>
<sequence>MNSAGILMDVQFLQQEEQRLRGRKSQLVLSLQALWTQHSGRDVQTETMMHVVKILRLLVAVSNFRIALLLAAVGNPLWGLGDLNKAPAYDQQPHSTSFFSDKRSWEIHGSGVSLCGKLPLLYQWHKLRPHPSELYSSNGHGRYEAIAEIFANQ</sequence>